<sequence>MLGTYRRHFRQALLGCSATDCPAFNTPSPSHEPSDAAAIAFSFIQSRTPCECPHANPAESGGEPVGISLEDLERFYNEGQSTGDFGEMCSMVTDAFGKSLKLASSFLDSPANVTAAFLAATLEQLTLLKAHDITSDSSKLLSLLIILLQNPLLLDPMSHAELLPTMCEVLSKLPQFHHPILCQELLTPPTSQPGAADATAAENREYMARELERLIGIFQHFITLRLLSRTDDSMTPNRDVAVMNATKCLSMFYQANERYHLIPYTEFYNDAVNEQLDIKEDFPHFKDRKGFTFCDYSFILNPAIKADILKVESMFQMRHELQDAFFRALFQGTELVVIEPLLLSCFLMLLHCWVDGNQLVTCRTNSSILAARGKLRLEQASTAPIWYWRSAATSSSGMRYIRSQEAAPRAVRRRRGRRRGRSAEGVLPACHTRDV</sequence>
<proteinExistence type="predicted"/>
<comment type="caution">
    <text evidence="1">The sequence shown here is derived from an EMBL/GenBank/DDBJ whole genome shotgun (WGS) entry which is preliminary data.</text>
</comment>
<keyword evidence="2" id="KW-1185">Reference proteome</keyword>
<name>A0A433R055_9FUNG</name>
<gene>
    <name evidence="1" type="ORF">BC938DRAFT_483803</name>
</gene>
<evidence type="ECO:0000313" key="2">
    <source>
        <dbReference type="Proteomes" id="UP000274822"/>
    </source>
</evidence>
<reference evidence="1 2" key="1">
    <citation type="journal article" date="2018" name="New Phytol.">
        <title>Phylogenomics of Endogonaceae and evolution of mycorrhizas within Mucoromycota.</title>
        <authorList>
            <person name="Chang Y."/>
            <person name="Desiro A."/>
            <person name="Na H."/>
            <person name="Sandor L."/>
            <person name="Lipzen A."/>
            <person name="Clum A."/>
            <person name="Barry K."/>
            <person name="Grigoriev I.V."/>
            <person name="Martin F.M."/>
            <person name="Stajich J.E."/>
            <person name="Smith M.E."/>
            <person name="Bonito G."/>
            <person name="Spatafora J.W."/>
        </authorList>
    </citation>
    <scope>NUCLEOTIDE SEQUENCE [LARGE SCALE GENOMIC DNA]</scope>
    <source>
        <strain evidence="1 2">AD002</strain>
    </source>
</reference>
<dbReference type="AlphaFoldDB" id="A0A433R055"/>
<organism evidence="1 2">
    <name type="scientific">Jimgerdemannia flammicorona</name>
    <dbReference type="NCBI Taxonomy" id="994334"/>
    <lineage>
        <taxon>Eukaryota</taxon>
        <taxon>Fungi</taxon>
        <taxon>Fungi incertae sedis</taxon>
        <taxon>Mucoromycota</taxon>
        <taxon>Mucoromycotina</taxon>
        <taxon>Endogonomycetes</taxon>
        <taxon>Endogonales</taxon>
        <taxon>Endogonaceae</taxon>
        <taxon>Jimgerdemannia</taxon>
    </lineage>
</organism>
<protein>
    <submittedName>
        <fullName evidence="1">Uncharacterized protein</fullName>
    </submittedName>
</protein>
<evidence type="ECO:0000313" key="1">
    <source>
        <dbReference type="EMBL" id="RUS35429.1"/>
    </source>
</evidence>
<accession>A0A433R055</accession>
<dbReference type="EMBL" id="RBNJ01000092">
    <property type="protein sequence ID" value="RUS35429.1"/>
    <property type="molecule type" value="Genomic_DNA"/>
</dbReference>
<dbReference type="Proteomes" id="UP000274822">
    <property type="component" value="Unassembled WGS sequence"/>
</dbReference>